<dbReference type="SMART" id="SM00530">
    <property type="entry name" value="HTH_XRE"/>
    <property type="match status" value="1"/>
</dbReference>
<dbReference type="SUPFAM" id="SSF47413">
    <property type="entry name" value="lambda repressor-like DNA-binding domains"/>
    <property type="match status" value="1"/>
</dbReference>
<feature type="domain" description="HTH cro/C1-type" evidence="1">
    <location>
        <begin position="37"/>
        <end position="87"/>
    </location>
</feature>
<dbReference type="Gene3D" id="1.10.260.40">
    <property type="entry name" value="lambda repressor-like DNA-binding domains"/>
    <property type="match status" value="1"/>
</dbReference>
<name>A0A7R7HZR3_9ACTN</name>
<dbReference type="PANTHER" id="PTHR35010:SF2">
    <property type="entry name" value="BLL4672 PROTEIN"/>
    <property type="match status" value="1"/>
</dbReference>
<evidence type="ECO:0000313" key="3">
    <source>
        <dbReference type="Proteomes" id="UP000611640"/>
    </source>
</evidence>
<evidence type="ECO:0000259" key="1">
    <source>
        <dbReference type="PROSITE" id="PS50943"/>
    </source>
</evidence>
<dbReference type="CDD" id="cd00093">
    <property type="entry name" value="HTH_XRE"/>
    <property type="match status" value="1"/>
</dbReference>
<protein>
    <submittedName>
        <fullName evidence="2">Transcriptional regulator</fullName>
    </submittedName>
</protein>
<reference evidence="2 3" key="1">
    <citation type="submission" date="2020-08" db="EMBL/GenBank/DDBJ databases">
        <title>Whole genome shotgun sequence of Actinocatenispora thailandica NBRC 105041.</title>
        <authorList>
            <person name="Komaki H."/>
            <person name="Tamura T."/>
        </authorList>
    </citation>
    <scope>NUCLEOTIDE SEQUENCE [LARGE SCALE GENOMIC DNA]</scope>
    <source>
        <strain evidence="2 3">NBRC 105041</strain>
    </source>
</reference>
<dbReference type="Pfam" id="PF13560">
    <property type="entry name" value="HTH_31"/>
    <property type="match status" value="1"/>
</dbReference>
<dbReference type="Gene3D" id="3.30.450.180">
    <property type="match status" value="1"/>
</dbReference>
<dbReference type="GO" id="GO:0003677">
    <property type="term" value="F:DNA binding"/>
    <property type="evidence" value="ECO:0007669"/>
    <property type="project" value="InterPro"/>
</dbReference>
<sequence length="293" mass="32278">MTAKNESAREFLATRRAKITPEMAGLPRGAGPRRVPGLRREEVAMLSGVSVDYYTRIEKGDLTGVSDEILDAVARALQLNDDETGYLYDLARIARRPTRARRQAKPTTAVPQQVQLLIDSMSATPVVAHNRWLDVLAANALGRALFDLVYDSPTRRSHTAPPNLALFVFLDPAAEDFYADLDAAATVCVRTLRAQAAETPHDKRLTQLIGELSTRSEDFRARWAAHNVGKHRTGHKTIRHREVGELHLGFEELTLDSTPSIVLSTYIAEPASPTAERLQLLAAWAATSAVAEH</sequence>
<dbReference type="InterPro" id="IPR041413">
    <property type="entry name" value="MLTR_LBD"/>
</dbReference>
<dbReference type="InterPro" id="IPR010982">
    <property type="entry name" value="Lambda_DNA-bd_dom_sf"/>
</dbReference>
<dbReference type="InterPro" id="IPR001387">
    <property type="entry name" value="Cro/C1-type_HTH"/>
</dbReference>
<dbReference type="PROSITE" id="PS50943">
    <property type="entry name" value="HTH_CROC1"/>
    <property type="match status" value="1"/>
</dbReference>
<dbReference type="RefSeq" id="WP_203964624.1">
    <property type="nucleotide sequence ID" value="NZ_AP023355.1"/>
</dbReference>
<dbReference type="AlphaFoldDB" id="A0A7R7HZR3"/>
<dbReference type="PANTHER" id="PTHR35010">
    <property type="entry name" value="BLL4672 PROTEIN-RELATED"/>
    <property type="match status" value="1"/>
</dbReference>
<dbReference type="Proteomes" id="UP000611640">
    <property type="component" value="Chromosome"/>
</dbReference>
<evidence type="ECO:0000313" key="2">
    <source>
        <dbReference type="EMBL" id="BCJ38617.1"/>
    </source>
</evidence>
<organism evidence="2 3">
    <name type="scientific">Actinocatenispora thailandica</name>
    <dbReference type="NCBI Taxonomy" id="227318"/>
    <lineage>
        <taxon>Bacteria</taxon>
        <taxon>Bacillati</taxon>
        <taxon>Actinomycetota</taxon>
        <taxon>Actinomycetes</taxon>
        <taxon>Micromonosporales</taxon>
        <taxon>Micromonosporaceae</taxon>
        <taxon>Actinocatenispora</taxon>
    </lineage>
</organism>
<dbReference type="Pfam" id="PF17765">
    <property type="entry name" value="MLTR_LBD"/>
    <property type="match status" value="1"/>
</dbReference>
<dbReference type="EMBL" id="AP023355">
    <property type="protein sequence ID" value="BCJ38617.1"/>
    <property type="molecule type" value="Genomic_DNA"/>
</dbReference>
<keyword evidence="3" id="KW-1185">Reference proteome</keyword>
<dbReference type="KEGG" id="atl:Athai_61200"/>
<proteinExistence type="predicted"/>
<gene>
    <name evidence="2" type="ORF">Athai_61200</name>
</gene>
<accession>A0A7R7HZR3</accession>